<evidence type="ECO:0000256" key="2">
    <source>
        <dbReference type="SAM" id="MobiDB-lite"/>
    </source>
</evidence>
<proteinExistence type="inferred from homology"/>
<feature type="compositionally biased region" description="Basic and acidic residues" evidence="2">
    <location>
        <begin position="51"/>
        <end position="68"/>
    </location>
</feature>
<comment type="similarity">
    <text evidence="1">Belongs to the transposase 8 family.</text>
</comment>
<dbReference type="InterPro" id="IPR048020">
    <property type="entry name" value="Transpos_IS3"/>
</dbReference>
<dbReference type="PROSITE" id="PS50994">
    <property type="entry name" value="INTEGRASE"/>
    <property type="match status" value="1"/>
</dbReference>
<sequence length="389" mass="45496">MKVKAFRKHTEEFKRKVVQESLDSHGTVKMTANKYGIHPDMLSSWRSKMTSRKEPKPLKNHGPEKSYKDLERQVRNLEKQLEDVQLENDVPKKGEGLLRQSKRIRFQYIHKTTTVKKTVSKLCKLLSVSKAGYYKWLKQSSNPVERKNDFLLQFLIKRSNEEHCIPGYRKLWQAAIADGYDCSKGRVQRLLQSVGYRSKSGKRRYTSGNKKQGFITTENLLARQFDVEEPNSVWVSDITQVRCKEGWQYLCVILDLYSRKVVGWATSRINNAVLVIKTLKKAWNVRKPNGQRLLFHSDQGSQYRAKETISWLNKRGVTISMSRKGNCWDNACSESFFAQYKKEWMSNLNELSRSEMTIQSRFYIENYYNSVRMHGTIGNVSPIQYESMN</sequence>
<dbReference type="Pfam" id="PF01527">
    <property type="entry name" value="HTH_Tnp_1"/>
    <property type="match status" value="1"/>
</dbReference>
<name>A0AAD0TZI8_9GAMM</name>
<dbReference type="Pfam" id="PF13333">
    <property type="entry name" value="rve_2"/>
    <property type="match status" value="1"/>
</dbReference>
<accession>A0AAD0TZI8</accession>
<dbReference type="InterPro" id="IPR001584">
    <property type="entry name" value="Integrase_cat-core"/>
</dbReference>
<evidence type="ECO:0000256" key="1">
    <source>
        <dbReference type="ARBA" id="ARBA00009964"/>
    </source>
</evidence>
<dbReference type="InterPro" id="IPR002514">
    <property type="entry name" value="Transposase_8"/>
</dbReference>
<evidence type="ECO:0000259" key="3">
    <source>
        <dbReference type="PROSITE" id="PS50994"/>
    </source>
</evidence>
<dbReference type="GO" id="GO:0004803">
    <property type="term" value="F:transposase activity"/>
    <property type="evidence" value="ECO:0007669"/>
    <property type="project" value="InterPro"/>
</dbReference>
<dbReference type="EMBL" id="CP033065">
    <property type="protein sequence ID" value="AYM87288.1"/>
    <property type="molecule type" value="Genomic_DNA"/>
</dbReference>
<feature type="region of interest" description="Disordered" evidence="2">
    <location>
        <begin position="47"/>
        <end position="68"/>
    </location>
</feature>
<feature type="domain" description="Integrase catalytic" evidence="3">
    <location>
        <begin position="226"/>
        <end position="389"/>
    </location>
</feature>
<dbReference type="Pfam" id="PF00665">
    <property type="entry name" value="rve"/>
    <property type="match status" value="1"/>
</dbReference>
<dbReference type="EMBL" id="CP033065">
    <property type="protein sequence ID" value="AYM87039.1"/>
    <property type="molecule type" value="Genomic_DNA"/>
</dbReference>
<dbReference type="InterPro" id="IPR050900">
    <property type="entry name" value="Transposase_IS3/IS150/IS904"/>
</dbReference>
<dbReference type="InterPro" id="IPR012337">
    <property type="entry name" value="RNaseH-like_sf"/>
</dbReference>
<evidence type="ECO:0000313" key="5">
    <source>
        <dbReference type="EMBL" id="AYM87288.1"/>
    </source>
</evidence>
<dbReference type="SUPFAM" id="SSF46689">
    <property type="entry name" value="Homeodomain-like"/>
    <property type="match status" value="1"/>
</dbReference>
<dbReference type="Proteomes" id="UP000279995">
    <property type="component" value="Chromosome I"/>
</dbReference>
<dbReference type="SUPFAM" id="SSF53098">
    <property type="entry name" value="Ribonuclease H-like"/>
    <property type="match status" value="1"/>
</dbReference>
<gene>
    <name evidence="4" type="ORF">D9T18_10180</name>
    <name evidence="5" type="ORF">D9T18_11690</name>
    <name evidence="6" type="ORF">D9T18_15695</name>
</gene>
<dbReference type="InterPro" id="IPR036397">
    <property type="entry name" value="RNaseH_sf"/>
</dbReference>
<dbReference type="NCBIfam" id="NF033516">
    <property type="entry name" value="transpos_IS3"/>
    <property type="match status" value="1"/>
</dbReference>
<protein>
    <submittedName>
        <fullName evidence="5">IS3 family transposase</fullName>
    </submittedName>
</protein>
<evidence type="ECO:0000313" key="6">
    <source>
        <dbReference type="EMBL" id="AYM88032.1"/>
    </source>
</evidence>
<dbReference type="GO" id="GO:0015074">
    <property type="term" value="P:DNA integration"/>
    <property type="evidence" value="ECO:0007669"/>
    <property type="project" value="InterPro"/>
</dbReference>
<evidence type="ECO:0000313" key="7">
    <source>
        <dbReference type="Proteomes" id="UP000279995"/>
    </source>
</evidence>
<dbReference type="Gene3D" id="1.10.10.60">
    <property type="entry name" value="Homeodomain-like"/>
    <property type="match status" value="1"/>
</dbReference>
<dbReference type="PANTHER" id="PTHR46889:SF4">
    <property type="entry name" value="TRANSPOSASE INSO FOR INSERTION SEQUENCE ELEMENT IS911B-RELATED"/>
    <property type="match status" value="1"/>
</dbReference>
<dbReference type="Gene3D" id="3.30.420.10">
    <property type="entry name" value="Ribonuclease H-like superfamily/Ribonuclease H"/>
    <property type="match status" value="1"/>
</dbReference>
<dbReference type="PANTHER" id="PTHR46889">
    <property type="entry name" value="TRANSPOSASE INSF FOR INSERTION SEQUENCE IS3B-RELATED"/>
    <property type="match status" value="1"/>
</dbReference>
<reference evidence="5 7" key="1">
    <citation type="submission" date="2018-10" db="EMBL/GenBank/DDBJ databases">
        <title>Complete Genome Sequence and Transcriptomic Profiles of a Marine Bacterium, Pseudoalteromonas agarivorans Hao 2018.</title>
        <authorList>
            <person name="Hao L."/>
        </authorList>
    </citation>
    <scope>NUCLEOTIDE SEQUENCE [LARGE SCALE GENOMIC DNA]</scope>
    <source>
        <strain evidence="5 7">Hao 2018</strain>
    </source>
</reference>
<dbReference type="RefSeq" id="WP_121637701.1">
    <property type="nucleotide sequence ID" value="NZ_CP033065.1"/>
</dbReference>
<evidence type="ECO:0000313" key="4">
    <source>
        <dbReference type="EMBL" id="AYM87039.1"/>
    </source>
</evidence>
<organism evidence="5 7">
    <name type="scientific">Pseudoalteromonas agarivorans</name>
    <dbReference type="NCBI Taxonomy" id="176102"/>
    <lineage>
        <taxon>Bacteria</taxon>
        <taxon>Pseudomonadati</taxon>
        <taxon>Pseudomonadota</taxon>
        <taxon>Gammaproteobacteria</taxon>
        <taxon>Alteromonadales</taxon>
        <taxon>Pseudoalteromonadaceae</taxon>
        <taxon>Pseudoalteromonas</taxon>
    </lineage>
</organism>
<dbReference type="GO" id="GO:0003677">
    <property type="term" value="F:DNA binding"/>
    <property type="evidence" value="ECO:0007669"/>
    <property type="project" value="InterPro"/>
</dbReference>
<dbReference type="EMBL" id="CP033065">
    <property type="protein sequence ID" value="AYM88032.1"/>
    <property type="molecule type" value="Genomic_DNA"/>
</dbReference>
<dbReference type="GO" id="GO:0006313">
    <property type="term" value="P:DNA transposition"/>
    <property type="evidence" value="ECO:0007669"/>
    <property type="project" value="InterPro"/>
</dbReference>
<dbReference type="InterPro" id="IPR009057">
    <property type="entry name" value="Homeodomain-like_sf"/>
</dbReference>
<dbReference type="AlphaFoldDB" id="A0AAD0TZI8"/>